<evidence type="ECO:0000259" key="2">
    <source>
        <dbReference type="Pfam" id="PF13878"/>
    </source>
</evidence>
<dbReference type="EMBL" id="VFLP01000035">
    <property type="protein sequence ID" value="TRX92542.1"/>
    <property type="molecule type" value="Genomic_DNA"/>
</dbReference>
<comment type="caution">
    <text evidence="3">The sequence shown here is derived from an EMBL/GenBank/DDBJ whole genome shotgun (WGS) entry which is preliminary data.</text>
</comment>
<feature type="domain" description="N-acetyltransferase ESCO zinc-finger" evidence="2">
    <location>
        <begin position="236"/>
        <end position="274"/>
    </location>
</feature>
<dbReference type="InterPro" id="IPR028005">
    <property type="entry name" value="AcTrfase_ESCO_Znf_dom"/>
</dbReference>
<feature type="compositionally biased region" description="Polar residues" evidence="1">
    <location>
        <begin position="79"/>
        <end position="91"/>
    </location>
</feature>
<feature type="compositionally biased region" description="Polar residues" evidence="1">
    <location>
        <begin position="192"/>
        <end position="216"/>
    </location>
</feature>
<keyword evidence="4" id="KW-1185">Reference proteome</keyword>
<proteinExistence type="predicted"/>
<dbReference type="AlphaFoldDB" id="A0A553HX66"/>
<evidence type="ECO:0000313" key="3">
    <source>
        <dbReference type="EMBL" id="TRX92542.1"/>
    </source>
</evidence>
<protein>
    <recommendedName>
        <fullName evidence="2">N-acetyltransferase ESCO zinc-finger domain-containing protein</fullName>
    </recommendedName>
</protein>
<dbReference type="Proteomes" id="UP000319160">
    <property type="component" value="Unassembled WGS sequence"/>
</dbReference>
<sequence length="291" mass="32598">MDLYSVPSKEASRIPTKPERSYISSLKSCSMKTRRRPLRTYSKRTSTDSNEPTSKRRCIVETSMPSTPNGEVYIAPSGSERNATFSISKSPSLPPMKKGTITAYFRTISPQQPTVTPSSDSSSNPSSESNEPTTTPPSSPPIITTRKRRVRRLKTRVVTQSIDEEEGDEEEQENQDGKKRSKRIRDAEPPTHTHSPVLSESTLDSLNQNQNVTSSRLGAGKPLENQQREKKQASVQTTLSLSMHETHYTECKECGMLYNHLHKTDIKYHARRHAALRRAKTQAGIKGDIAE</sequence>
<feature type="compositionally biased region" description="Basic and acidic residues" evidence="1">
    <location>
        <begin position="10"/>
        <end position="20"/>
    </location>
</feature>
<dbReference type="OrthoDB" id="5231968at2759"/>
<organism evidence="3 4">
    <name type="scientific">Xylaria flabelliformis</name>
    <dbReference type="NCBI Taxonomy" id="2512241"/>
    <lineage>
        <taxon>Eukaryota</taxon>
        <taxon>Fungi</taxon>
        <taxon>Dikarya</taxon>
        <taxon>Ascomycota</taxon>
        <taxon>Pezizomycotina</taxon>
        <taxon>Sordariomycetes</taxon>
        <taxon>Xylariomycetidae</taxon>
        <taxon>Xylariales</taxon>
        <taxon>Xylariaceae</taxon>
        <taxon>Xylaria</taxon>
    </lineage>
</organism>
<feature type="compositionally biased region" description="Acidic residues" evidence="1">
    <location>
        <begin position="162"/>
        <end position="174"/>
    </location>
</feature>
<evidence type="ECO:0000256" key="1">
    <source>
        <dbReference type="SAM" id="MobiDB-lite"/>
    </source>
</evidence>
<accession>A0A553HX66</accession>
<name>A0A553HX66_9PEZI</name>
<feature type="compositionally biased region" description="Low complexity" evidence="1">
    <location>
        <begin position="107"/>
        <end position="133"/>
    </location>
</feature>
<dbReference type="Pfam" id="PF13878">
    <property type="entry name" value="zf-C2H2_3"/>
    <property type="match status" value="1"/>
</dbReference>
<gene>
    <name evidence="3" type="ORF">FHL15_006469</name>
</gene>
<feature type="compositionally biased region" description="Polar residues" evidence="1">
    <location>
        <begin position="22"/>
        <end position="31"/>
    </location>
</feature>
<feature type="compositionally biased region" description="Basic residues" evidence="1">
    <location>
        <begin position="145"/>
        <end position="155"/>
    </location>
</feature>
<reference evidence="4" key="1">
    <citation type="submission" date="2019-06" db="EMBL/GenBank/DDBJ databases">
        <title>Draft genome sequence of the griseofulvin-producing fungus Xylaria cubensis strain G536.</title>
        <authorList>
            <person name="Mead M.E."/>
            <person name="Raja H.A."/>
            <person name="Steenwyk J.L."/>
            <person name="Knowles S.L."/>
            <person name="Oberlies N.H."/>
            <person name="Rokas A."/>
        </authorList>
    </citation>
    <scope>NUCLEOTIDE SEQUENCE [LARGE SCALE GENOMIC DNA]</scope>
    <source>
        <strain evidence="4">G536</strain>
    </source>
</reference>
<feature type="region of interest" description="Disordered" evidence="1">
    <location>
        <begin position="1"/>
        <end position="236"/>
    </location>
</feature>
<feature type="compositionally biased region" description="Polar residues" evidence="1">
    <location>
        <begin position="43"/>
        <end position="52"/>
    </location>
</feature>
<feature type="compositionally biased region" description="Basic residues" evidence="1">
    <location>
        <begin position="32"/>
        <end position="42"/>
    </location>
</feature>
<evidence type="ECO:0000313" key="4">
    <source>
        <dbReference type="Proteomes" id="UP000319160"/>
    </source>
</evidence>